<dbReference type="SUPFAM" id="SSF48452">
    <property type="entry name" value="TPR-like"/>
    <property type="match status" value="1"/>
</dbReference>
<feature type="chain" id="PRO_5012158638" evidence="1">
    <location>
        <begin position="16"/>
        <end position="203"/>
    </location>
</feature>
<dbReference type="PATRIC" id="fig|336566.3.peg.1661"/>
<comment type="caution">
    <text evidence="2">The sequence shown here is derived from an EMBL/GenBank/DDBJ whole genome shotgun (WGS) entry which is preliminary data.</text>
</comment>
<dbReference type="STRING" id="336566.ABB30_11200"/>
<dbReference type="AlphaFoldDB" id="A0A0R0D0W6"/>
<dbReference type="EMBL" id="LDJM01000027">
    <property type="protein sequence ID" value="KRG75821.1"/>
    <property type="molecule type" value="Genomic_DNA"/>
</dbReference>
<evidence type="ECO:0000256" key="1">
    <source>
        <dbReference type="SAM" id="SignalP"/>
    </source>
</evidence>
<dbReference type="InterPro" id="IPR011990">
    <property type="entry name" value="TPR-like_helical_dom_sf"/>
</dbReference>
<evidence type="ECO:0000313" key="2">
    <source>
        <dbReference type="EMBL" id="KRG75821.1"/>
    </source>
</evidence>
<keyword evidence="1" id="KW-0732">Signal</keyword>
<sequence>MLVSLLLGVSCTASAQALPQIREFYFDTDPAAAPMQAVDPALPDVVDQLARQRNRGRRVIEATVQLADIAASDNRIELAESLYKDALQSSAPNAAQGRSVRWNMGWFAFRQGDHARARQLWVEALDNVRGDPSWAPPTLALLSDAEGDRAEAVKWFAAAVRTEPQLWSDPANFERLLPTWTPAERQALAKIQQAWVAAPPAWP</sequence>
<reference evidence="2 3" key="1">
    <citation type="submission" date="2015-05" db="EMBL/GenBank/DDBJ databases">
        <title>Genome sequencing and analysis of members of genus Stenotrophomonas.</title>
        <authorList>
            <person name="Patil P.P."/>
            <person name="Midha S."/>
            <person name="Patil P.B."/>
        </authorList>
    </citation>
    <scope>NUCLEOTIDE SEQUENCE [LARGE SCALE GENOMIC DNA]</scope>
    <source>
        <strain evidence="2 3">DSM 24757</strain>
    </source>
</reference>
<gene>
    <name evidence="2" type="ORF">ABB30_11200</name>
</gene>
<name>A0A0R0D0W6_9GAMM</name>
<proteinExistence type="predicted"/>
<accession>A0A0R0D0W6</accession>
<dbReference type="Gene3D" id="1.25.40.10">
    <property type="entry name" value="Tetratricopeptide repeat domain"/>
    <property type="match status" value="1"/>
</dbReference>
<organism evidence="2 3">
    <name type="scientific">Stenotrophomonas ginsengisoli</name>
    <dbReference type="NCBI Taxonomy" id="336566"/>
    <lineage>
        <taxon>Bacteria</taxon>
        <taxon>Pseudomonadati</taxon>
        <taxon>Pseudomonadota</taxon>
        <taxon>Gammaproteobacteria</taxon>
        <taxon>Lysobacterales</taxon>
        <taxon>Lysobacteraceae</taxon>
        <taxon>Stenotrophomonas</taxon>
    </lineage>
</organism>
<keyword evidence="3" id="KW-1185">Reference proteome</keyword>
<feature type="signal peptide" evidence="1">
    <location>
        <begin position="1"/>
        <end position="15"/>
    </location>
</feature>
<dbReference type="Proteomes" id="UP000050956">
    <property type="component" value="Unassembled WGS sequence"/>
</dbReference>
<protein>
    <submittedName>
        <fullName evidence="2">Uncharacterized protein</fullName>
    </submittedName>
</protein>
<evidence type="ECO:0000313" key="3">
    <source>
        <dbReference type="Proteomes" id="UP000050956"/>
    </source>
</evidence>